<keyword evidence="1" id="KW-1133">Transmembrane helix</keyword>
<organism evidence="3 4">
    <name type="scientific">Salinivibrio kushneri</name>
    <dbReference type="NCBI Taxonomy" id="1908198"/>
    <lineage>
        <taxon>Bacteria</taxon>
        <taxon>Pseudomonadati</taxon>
        <taxon>Pseudomonadota</taxon>
        <taxon>Gammaproteobacteria</taxon>
        <taxon>Vibrionales</taxon>
        <taxon>Vibrionaceae</taxon>
        <taxon>Salinivibrio</taxon>
    </lineage>
</organism>
<reference evidence="3 4" key="1">
    <citation type="journal article" date="2017" name="Genome Announc.">
        <title>Draft Genome Sequences of Salinivibrio proteolyticus, Salinivibrio sharmensis, Salinivibrio siamensis, Salinivibrio costicola subsp. alcaliphilus, Salinivibrio costicola subsp. vallismortis, and 29 New Isolates Belonging to the Genus Salinivibrio.</title>
        <authorList>
            <person name="Lopez-Hermoso C."/>
            <person name="de la Haba R.R."/>
            <person name="Sanchez-Porro C."/>
            <person name="Bayliss S.C."/>
            <person name="Feil E.J."/>
            <person name="Ventosa A."/>
        </authorList>
    </citation>
    <scope>NUCLEOTIDE SEQUENCE [LARGE SCALE GENOMIC DNA]</scope>
    <source>
        <strain evidence="3 4">IC202</strain>
    </source>
</reference>
<feature type="domain" description="Toxin VasX N-terminal region" evidence="2">
    <location>
        <begin position="131"/>
        <end position="234"/>
    </location>
</feature>
<dbReference type="Pfam" id="PF20249">
    <property type="entry name" value="VasX_N"/>
    <property type="match status" value="1"/>
</dbReference>
<evidence type="ECO:0000259" key="2">
    <source>
        <dbReference type="Pfam" id="PF20249"/>
    </source>
</evidence>
<sequence length="1180" mass="131386">MSDKFSSAPACDGKKLLIEVTGIQHGAEQDFEFYDLTDMTQQPSLEAKKKIDPELDDTTVYSWDWSDEKENRNVWLKVDADGGPIKLPLFENVTVTERKQDEQDYLVHSVLPLTLLPSYQGSVTNADRVAPARAGYLYVFYNHKAWREIHITPEDGEMCLKDVHLYRYREGRDQPFKDEERVATGMPLSEIWIPAKAKNEQSVVHIAFSEVQWSAPRLNYLEAHPEQLMQRAKPLDSLNAVDGSDILKVTALPAMRVRAPELEFFLAEPMRLNRDLSGAWVNQTYQTVKGELESMREDGESAPNMLRYYDHQPHRYEYGLRHSALMDILSPDSGESEMWEAESTDDYLAQAKQRHLRAIVLDDPLFDLRHHTYLARSGVAYMQQIYVDMSQQPHYRSAELMQKLVVPPKFGKNENPSHAAYDEMDTFLGGRFHRTLRTVERQICCTDIENLQGYLQSIIEEPRLAVVIRDISSLNDINAAAAQKLIGEAVSALCVNTKKLDQLSHYEDRGMSPYLDTAKNILLPSGGSALHPILFPAEQSVSLDESLESPPEAANLGDGLATPESLALWFKKGQDIQDEDLRIFDLASVSSANNNEEGAFASVRQVANTLNTILGGYYETLLELSKDLADEAKVIEFNSAYAPVLRLMKSANSEILGDITYQPVGGKAFKGTVVGVEGHGLTWGLSDIDREYIKSKQKKAPMARMYENASGKLVASTGKNAFRSSDIPGVDRALVGPKLPLKVVVVSEDSQVAEAFNQANTRRALNNVNQTASNAYEGLRVPYFIAVIELVNLMNNAKYFENVWVNKDRGYSLAQTTSAVTDLGVAIVHASNLYTQNASRLATVSKGTAFTLYDDLARTITFDGGKSHLVARVSVLGAASLAAGFLTAAIAGWDAIRLWQSNDIDASIAKGMVATGALVTTVATGLFTTSAPILFGMGPVAWLGIGLSVAGLVLYSFWKNTPLEDWMTNGPFAKEPNEDYQHLLDAKSAYEHLVGLFLTISVKGYHLESQTAFSEQLKRRMQALGATHIIHVNTNLASLLNPTSLDIEFYARQAIERKTVTISRVGRQEEREITNISSANSTLLKQEKTDEGYAFFIKYEQHVPKTNMEPRLLSGRVYEHHYSPALITRAQIKVEEAIFPTLTLEQLEEGKVRPPVPSFSLDDDSDLGWSRDTLIVSTRG</sequence>
<dbReference type="EMBL" id="MUEO01000011">
    <property type="protein sequence ID" value="OOE44835.1"/>
    <property type="molecule type" value="Genomic_DNA"/>
</dbReference>
<dbReference type="AlphaFoldDB" id="A0AB36K7F8"/>
<gene>
    <name evidence="3" type="ORF">BZG09_06165</name>
</gene>
<evidence type="ECO:0000313" key="4">
    <source>
        <dbReference type="Proteomes" id="UP000188726"/>
    </source>
</evidence>
<keyword evidence="1" id="KW-0812">Transmembrane</keyword>
<dbReference type="InterPro" id="IPR046864">
    <property type="entry name" value="VasX_N"/>
</dbReference>
<feature type="transmembrane region" description="Helical" evidence="1">
    <location>
        <begin position="875"/>
        <end position="896"/>
    </location>
</feature>
<accession>A0AB36K7F8</accession>
<name>A0AB36K7F8_9GAMM</name>
<feature type="transmembrane region" description="Helical" evidence="1">
    <location>
        <begin position="933"/>
        <end position="958"/>
    </location>
</feature>
<comment type="caution">
    <text evidence="3">The sequence shown here is derived from an EMBL/GenBank/DDBJ whole genome shotgun (WGS) entry which is preliminary data.</text>
</comment>
<dbReference type="Proteomes" id="UP000188726">
    <property type="component" value="Unassembled WGS sequence"/>
</dbReference>
<keyword evidence="1" id="KW-0472">Membrane</keyword>
<dbReference type="RefSeq" id="WP_077457761.1">
    <property type="nucleotide sequence ID" value="NZ_MUEN01000003.1"/>
</dbReference>
<dbReference type="CDD" id="cd20705">
    <property type="entry name" value="MIX_I"/>
    <property type="match status" value="1"/>
</dbReference>
<proteinExistence type="predicted"/>
<evidence type="ECO:0000313" key="3">
    <source>
        <dbReference type="EMBL" id="OOE44835.1"/>
    </source>
</evidence>
<protein>
    <recommendedName>
        <fullName evidence="2">Toxin VasX N-terminal region domain-containing protein</fullName>
    </recommendedName>
</protein>
<feature type="transmembrane region" description="Helical" evidence="1">
    <location>
        <begin position="908"/>
        <end position="927"/>
    </location>
</feature>
<evidence type="ECO:0000256" key="1">
    <source>
        <dbReference type="SAM" id="Phobius"/>
    </source>
</evidence>